<dbReference type="Proteomes" id="UP001265550">
    <property type="component" value="Unassembled WGS sequence"/>
</dbReference>
<evidence type="ECO:0000313" key="1">
    <source>
        <dbReference type="EMBL" id="MDR7095534.1"/>
    </source>
</evidence>
<dbReference type="EMBL" id="JAVDWE010000009">
    <property type="protein sequence ID" value="MDR7095534.1"/>
    <property type="molecule type" value="Genomic_DNA"/>
</dbReference>
<sequence length="125" mass="13543">MALEIVQEVSRERAVQAFTETPIIDPAGTSTPESLTAAGVPFELKTATGGGVFVLERQGHVLWITAAAGKATDDLTELGFQLVEETARQCGCTEVGFQTSRRGLVHKSERHGYEVAGWIMRKALR</sequence>
<reference evidence="1 2" key="1">
    <citation type="submission" date="2023-07" db="EMBL/GenBank/DDBJ databases">
        <title>Sorghum-associated microbial communities from plants grown in Nebraska, USA.</title>
        <authorList>
            <person name="Schachtman D."/>
        </authorList>
    </citation>
    <scope>NUCLEOTIDE SEQUENCE [LARGE SCALE GENOMIC DNA]</scope>
    <source>
        <strain evidence="1 2">BE240</strain>
    </source>
</reference>
<accession>A0ABU1VDJ2</accession>
<gene>
    <name evidence="1" type="ORF">J2X09_003285</name>
</gene>
<protein>
    <submittedName>
        <fullName evidence="1">Uncharacterized protein</fullName>
    </submittedName>
</protein>
<name>A0ABU1VDJ2_9BURK</name>
<dbReference type="RefSeq" id="WP_204731211.1">
    <property type="nucleotide sequence ID" value="NZ_JAVDWE010000009.1"/>
</dbReference>
<keyword evidence="2" id="KW-1185">Reference proteome</keyword>
<evidence type="ECO:0000313" key="2">
    <source>
        <dbReference type="Proteomes" id="UP001265550"/>
    </source>
</evidence>
<proteinExistence type="predicted"/>
<comment type="caution">
    <text evidence="1">The sequence shown here is derived from an EMBL/GenBank/DDBJ whole genome shotgun (WGS) entry which is preliminary data.</text>
</comment>
<organism evidence="1 2">
    <name type="scientific">Hydrogenophaga laconesensis</name>
    <dbReference type="NCBI Taxonomy" id="1805971"/>
    <lineage>
        <taxon>Bacteria</taxon>
        <taxon>Pseudomonadati</taxon>
        <taxon>Pseudomonadota</taxon>
        <taxon>Betaproteobacteria</taxon>
        <taxon>Burkholderiales</taxon>
        <taxon>Comamonadaceae</taxon>
        <taxon>Hydrogenophaga</taxon>
    </lineage>
</organism>